<dbReference type="SUPFAM" id="SSF56235">
    <property type="entry name" value="N-terminal nucleophile aminohydrolases (Ntn hydrolases)"/>
    <property type="match status" value="1"/>
</dbReference>
<dbReference type="GO" id="GO:0006047">
    <property type="term" value="P:UDP-N-acetylglucosamine metabolic process"/>
    <property type="evidence" value="ECO:0007669"/>
    <property type="project" value="TreeGrafter"/>
</dbReference>
<dbReference type="PANTHER" id="PTHR10937">
    <property type="entry name" value="GLUCOSAMINE--FRUCTOSE-6-PHOSPHATE AMINOTRANSFERASE, ISOMERIZING"/>
    <property type="match status" value="1"/>
</dbReference>
<reference evidence="11" key="2">
    <citation type="journal article" date="2021" name="PeerJ">
        <title>Extensive microbial diversity within the chicken gut microbiome revealed by metagenomics and culture.</title>
        <authorList>
            <person name="Gilroy R."/>
            <person name="Ravi A."/>
            <person name="Getino M."/>
            <person name="Pursley I."/>
            <person name="Horton D.L."/>
            <person name="Alikhan N.F."/>
            <person name="Baker D."/>
            <person name="Gharbi K."/>
            <person name="Hall N."/>
            <person name="Watson M."/>
            <person name="Adriaenssens E.M."/>
            <person name="Foster-Nyarko E."/>
            <person name="Jarju S."/>
            <person name="Secka A."/>
            <person name="Antonio M."/>
            <person name="Oren A."/>
            <person name="Chaudhuri R.R."/>
            <person name="La Ragione R."/>
            <person name="Hildebrand F."/>
            <person name="Pallen M.J."/>
        </authorList>
    </citation>
    <scope>NUCLEOTIDE SEQUENCE</scope>
    <source>
        <strain evidence="11">ChiW17-6978</strain>
    </source>
</reference>
<dbReference type="NCBIfam" id="NF001484">
    <property type="entry name" value="PRK00331.1"/>
    <property type="match status" value="1"/>
</dbReference>
<evidence type="ECO:0000256" key="2">
    <source>
        <dbReference type="ARBA" id="ARBA00012916"/>
    </source>
</evidence>
<feature type="domain" description="Glutamine amidotransferase type-2" evidence="9">
    <location>
        <begin position="2"/>
        <end position="212"/>
    </location>
</feature>
<evidence type="ECO:0000313" key="11">
    <source>
        <dbReference type="EMBL" id="HIT49900.1"/>
    </source>
</evidence>
<keyword evidence="8" id="KW-0175">Coiled coil</keyword>
<dbReference type="InterPro" id="IPR005855">
    <property type="entry name" value="GFAT"/>
</dbReference>
<dbReference type="InterPro" id="IPR035466">
    <property type="entry name" value="GlmS/AgaS_SIS"/>
</dbReference>
<dbReference type="Pfam" id="PF13522">
    <property type="entry name" value="GATase_6"/>
    <property type="match status" value="1"/>
</dbReference>
<dbReference type="Gene3D" id="3.60.20.10">
    <property type="entry name" value="Glutamine Phosphoribosylpyrophosphate, subunit 1, domain 1"/>
    <property type="match status" value="1"/>
</dbReference>
<evidence type="ECO:0000256" key="1">
    <source>
        <dbReference type="ARBA" id="ARBA00001031"/>
    </source>
</evidence>
<dbReference type="Pfam" id="PF01380">
    <property type="entry name" value="SIS"/>
    <property type="match status" value="2"/>
</dbReference>
<feature type="coiled-coil region" evidence="8">
    <location>
        <begin position="407"/>
        <end position="434"/>
    </location>
</feature>
<organism evidence="11 12">
    <name type="scientific">Candidatus Pelethenecus faecipullorum</name>
    <dbReference type="NCBI Taxonomy" id="2840900"/>
    <lineage>
        <taxon>Bacteria</taxon>
        <taxon>Bacillati</taxon>
        <taxon>Mycoplasmatota</taxon>
        <taxon>Mollicutes</taxon>
        <taxon>Candidatus Pelethenecus</taxon>
    </lineage>
</organism>
<proteinExistence type="predicted"/>
<dbReference type="CDD" id="cd05008">
    <property type="entry name" value="SIS_GlmS_GlmD_1"/>
    <property type="match status" value="1"/>
</dbReference>
<accession>A0A9D1GQD0</accession>
<dbReference type="Gene3D" id="3.40.50.10490">
    <property type="entry name" value="Glucose-6-phosphate isomerase like protein, domain 1"/>
    <property type="match status" value="2"/>
</dbReference>
<protein>
    <recommendedName>
        <fullName evidence="3">Glutamine--fructose-6-phosphate aminotransferase [isomerizing]</fullName>
        <ecNumber evidence="2">2.6.1.16</ecNumber>
    </recommendedName>
</protein>
<evidence type="ECO:0000259" key="10">
    <source>
        <dbReference type="PROSITE" id="PS51464"/>
    </source>
</evidence>
<evidence type="ECO:0000313" key="12">
    <source>
        <dbReference type="Proteomes" id="UP000886758"/>
    </source>
</evidence>
<comment type="caution">
    <text evidence="11">The sequence shown here is derived from an EMBL/GenBank/DDBJ whole genome shotgun (WGS) entry which is preliminary data.</text>
</comment>
<reference evidence="11" key="1">
    <citation type="submission" date="2020-10" db="EMBL/GenBank/DDBJ databases">
        <authorList>
            <person name="Gilroy R."/>
        </authorList>
    </citation>
    <scope>NUCLEOTIDE SEQUENCE</scope>
    <source>
        <strain evidence="11">ChiW17-6978</strain>
    </source>
</reference>
<dbReference type="InterPro" id="IPR001347">
    <property type="entry name" value="SIS_dom"/>
</dbReference>
<comment type="catalytic activity">
    <reaction evidence="1">
        <text>D-fructose 6-phosphate + L-glutamine = D-glucosamine 6-phosphate + L-glutamate</text>
        <dbReference type="Rhea" id="RHEA:13237"/>
        <dbReference type="ChEBI" id="CHEBI:29985"/>
        <dbReference type="ChEBI" id="CHEBI:58359"/>
        <dbReference type="ChEBI" id="CHEBI:58725"/>
        <dbReference type="ChEBI" id="CHEBI:61527"/>
        <dbReference type="EC" id="2.6.1.16"/>
    </reaction>
</comment>
<dbReference type="GO" id="GO:0097367">
    <property type="term" value="F:carbohydrate derivative binding"/>
    <property type="evidence" value="ECO:0007669"/>
    <property type="project" value="InterPro"/>
</dbReference>
<dbReference type="InterPro" id="IPR017932">
    <property type="entry name" value="GATase_2_dom"/>
</dbReference>
<feature type="domain" description="SIS" evidence="10">
    <location>
        <begin position="424"/>
        <end position="553"/>
    </location>
</feature>
<dbReference type="SUPFAM" id="SSF53697">
    <property type="entry name" value="SIS domain"/>
    <property type="match status" value="1"/>
</dbReference>
<keyword evidence="4 11" id="KW-0032">Aminotransferase</keyword>
<gene>
    <name evidence="11" type="primary">glmS</name>
    <name evidence="11" type="ORF">IAD46_02615</name>
</gene>
<evidence type="ECO:0000256" key="7">
    <source>
        <dbReference type="ARBA" id="ARBA00022962"/>
    </source>
</evidence>
<evidence type="ECO:0000259" key="9">
    <source>
        <dbReference type="PROSITE" id="PS51278"/>
    </source>
</evidence>
<evidence type="ECO:0000256" key="4">
    <source>
        <dbReference type="ARBA" id="ARBA00022576"/>
    </source>
</evidence>
<dbReference type="EMBL" id="DVLF01000083">
    <property type="protein sequence ID" value="HIT49900.1"/>
    <property type="molecule type" value="Genomic_DNA"/>
</dbReference>
<dbReference type="GO" id="GO:0004360">
    <property type="term" value="F:glutamine-fructose-6-phosphate transaminase (isomerizing) activity"/>
    <property type="evidence" value="ECO:0007669"/>
    <property type="project" value="UniProtKB-EC"/>
</dbReference>
<name>A0A9D1GQD0_9MOLU</name>
<evidence type="ECO:0000256" key="5">
    <source>
        <dbReference type="ARBA" id="ARBA00022679"/>
    </source>
</evidence>
<dbReference type="AlphaFoldDB" id="A0A9D1GQD0"/>
<feature type="domain" description="SIS" evidence="10">
    <location>
        <begin position="268"/>
        <end position="401"/>
    </location>
</feature>
<dbReference type="Proteomes" id="UP000886758">
    <property type="component" value="Unassembled WGS sequence"/>
</dbReference>
<dbReference type="CDD" id="cd05009">
    <property type="entry name" value="SIS_GlmS_GlmD_2"/>
    <property type="match status" value="1"/>
</dbReference>
<dbReference type="EC" id="2.6.1.16" evidence="2"/>
<dbReference type="InterPro" id="IPR046348">
    <property type="entry name" value="SIS_dom_sf"/>
</dbReference>
<keyword evidence="6" id="KW-0677">Repeat</keyword>
<keyword evidence="7" id="KW-0315">Glutamine amidotransferase</keyword>
<dbReference type="PROSITE" id="PS51278">
    <property type="entry name" value="GATASE_TYPE_2"/>
    <property type="match status" value="1"/>
</dbReference>
<evidence type="ECO:0000256" key="8">
    <source>
        <dbReference type="SAM" id="Coils"/>
    </source>
</evidence>
<sequence>MCGIYGVIGKTSTGQVIEKLKSLEYRGYDSCGMAYDYNNQVFLDKTVGNTDRLRKLVPYRNIECGIGHTRWATHGSVTPINAHPHTSVCRRFYLVHNGVLENYRELIRQYQLVCQSDTDTEVIVQLLDLLMKKYSKVTDLFKELIGLLKGSFAIAFIDKENPQTIYFYKNKSPLLIGKLGSKFEISSDQNVFEEGTNVMILNDGDYGFIGPKGLVLLPLLQKHHSFIKSSAPVCCKKTDHYMLDEIYYQKEMIQTIEQAYRSIDVREFQVLCNQCDEIVFVGAGSSYYAGLYLKKCYERLLDKRCSAVIASEIESFSIVKDALFVLISQSGETADLIRALSHLKNKKQKTIALCNQIHSSIGYACDLVFPLFAGTEVAVASTKAFMAMILVGKLLIAGDEIGLFSVKKRYIEKVLEKENEIRQLAKAVSKAEKVFFLGKGLYYPIALEGALKLREISYLSAFAFYSGELKHGSIALVDQTTVCIGLLHTLEHENFIKSNLEETRSRGALTYLISNVDETADLILPDAEVSFTVFVQLLAYYTALELNRNIDQPRNLAKSVTVY</sequence>
<dbReference type="GO" id="GO:0006002">
    <property type="term" value="P:fructose 6-phosphate metabolic process"/>
    <property type="evidence" value="ECO:0007669"/>
    <property type="project" value="TreeGrafter"/>
</dbReference>
<dbReference type="GO" id="GO:0006487">
    <property type="term" value="P:protein N-linked glycosylation"/>
    <property type="evidence" value="ECO:0007669"/>
    <property type="project" value="TreeGrafter"/>
</dbReference>
<dbReference type="InterPro" id="IPR035490">
    <property type="entry name" value="GlmS/FrlB_SIS"/>
</dbReference>
<evidence type="ECO:0000256" key="3">
    <source>
        <dbReference type="ARBA" id="ARBA00016090"/>
    </source>
</evidence>
<evidence type="ECO:0000256" key="6">
    <source>
        <dbReference type="ARBA" id="ARBA00022737"/>
    </source>
</evidence>
<dbReference type="PROSITE" id="PS51464">
    <property type="entry name" value="SIS"/>
    <property type="match status" value="2"/>
</dbReference>
<dbReference type="InterPro" id="IPR029055">
    <property type="entry name" value="Ntn_hydrolases_N"/>
</dbReference>
<keyword evidence="5 11" id="KW-0808">Transferase</keyword>
<dbReference type="PANTHER" id="PTHR10937:SF0">
    <property type="entry name" value="GLUTAMINE--FRUCTOSE-6-PHOSPHATE TRANSAMINASE (ISOMERIZING)"/>
    <property type="match status" value="1"/>
</dbReference>
<dbReference type="NCBIfam" id="TIGR01135">
    <property type="entry name" value="glmS"/>
    <property type="match status" value="1"/>
</dbReference>